<evidence type="ECO:0000256" key="1">
    <source>
        <dbReference type="SAM" id="Phobius"/>
    </source>
</evidence>
<proteinExistence type="predicted"/>
<dbReference type="Proteomes" id="UP000502657">
    <property type="component" value="Plasmid pAeme5"/>
</dbReference>
<keyword evidence="1" id="KW-0812">Transmembrane</keyword>
<feature type="transmembrane region" description="Helical" evidence="1">
    <location>
        <begin position="6"/>
        <end position="23"/>
    </location>
</feature>
<sequence length="89" mass="10134">MNADYFVIACIFGVFGWGASEYLKARERKRVHTEVQKAIDSLRKKGFDVTFNRLAGFDQETAWEMEKVRSAGYSVTQAGKPITLSKQPR</sequence>
<accession>A0ABX6NZQ7</accession>
<evidence type="ECO:0000313" key="2">
    <source>
        <dbReference type="EMBL" id="QJT41361.1"/>
    </source>
</evidence>
<keyword evidence="1" id="KW-0472">Membrane</keyword>
<evidence type="ECO:0000313" key="3">
    <source>
        <dbReference type="Proteomes" id="UP000502657"/>
    </source>
</evidence>
<dbReference type="RefSeq" id="WP_171270085.1">
    <property type="nucleotide sequence ID" value="NZ_CP038446.1"/>
</dbReference>
<geneLocation type="plasmid" evidence="3">
    <name>paeme5</name>
</geneLocation>
<name>A0ABX6NZQ7_AERME</name>
<dbReference type="EMBL" id="CP038449">
    <property type="protein sequence ID" value="QJT41361.1"/>
    <property type="molecule type" value="Genomic_DNA"/>
</dbReference>
<reference evidence="2 3" key="1">
    <citation type="submission" date="2019-03" db="EMBL/GenBank/DDBJ databases">
        <title>Novel transposon Tn6433 accelerates the dissemination of tet(E) in Aeromonas from aerobic biofilm under oxytetracycline stress.</title>
        <authorList>
            <person name="Shi Y."/>
            <person name="Tian Z."/>
            <person name="Zhang Y."/>
            <person name="Zhang H."/>
            <person name="Yang M."/>
        </authorList>
    </citation>
    <scope>NUCLEOTIDE SEQUENCE [LARGE SCALE GENOMIC DNA]</scope>
    <source>
        <strain evidence="2 3">R50-22</strain>
        <plasmid evidence="3">paeme5</plasmid>
    </source>
</reference>
<keyword evidence="1" id="KW-1133">Transmembrane helix</keyword>
<organism evidence="2 3">
    <name type="scientific">Aeromonas media</name>
    <dbReference type="NCBI Taxonomy" id="651"/>
    <lineage>
        <taxon>Bacteria</taxon>
        <taxon>Pseudomonadati</taxon>
        <taxon>Pseudomonadota</taxon>
        <taxon>Gammaproteobacteria</taxon>
        <taxon>Aeromonadales</taxon>
        <taxon>Aeromonadaceae</taxon>
        <taxon>Aeromonas</taxon>
    </lineage>
</organism>
<keyword evidence="3" id="KW-1185">Reference proteome</keyword>
<gene>
    <name evidence="2" type="ORF">E4188_22980</name>
</gene>
<protein>
    <submittedName>
        <fullName evidence="2">Radical SAM protein</fullName>
    </submittedName>
</protein>
<keyword evidence="2" id="KW-0614">Plasmid</keyword>